<comment type="caution">
    <text evidence="1">The sequence shown here is derived from an EMBL/GenBank/DDBJ whole genome shotgun (WGS) entry which is preliminary data.</text>
</comment>
<keyword evidence="2" id="KW-1185">Reference proteome</keyword>
<accession>A0ABP6V767</accession>
<dbReference type="InterPro" id="IPR014729">
    <property type="entry name" value="Rossmann-like_a/b/a_fold"/>
</dbReference>
<evidence type="ECO:0008006" key="3">
    <source>
        <dbReference type="Google" id="ProtNLM"/>
    </source>
</evidence>
<dbReference type="Gene3D" id="3.40.50.620">
    <property type="entry name" value="HUPs"/>
    <property type="match status" value="1"/>
</dbReference>
<protein>
    <recommendedName>
        <fullName evidence="3">Phosphoadenosine phosphosulphate reductase domain-containing protein</fullName>
    </recommendedName>
</protein>
<reference evidence="2" key="1">
    <citation type="journal article" date="2019" name="Int. J. Syst. Evol. Microbiol.">
        <title>The Global Catalogue of Microorganisms (GCM) 10K type strain sequencing project: providing services to taxonomists for standard genome sequencing and annotation.</title>
        <authorList>
            <consortium name="The Broad Institute Genomics Platform"/>
            <consortium name="The Broad Institute Genome Sequencing Center for Infectious Disease"/>
            <person name="Wu L."/>
            <person name="Ma J."/>
        </authorList>
    </citation>
    <scope>NUCLEOTIDE SEQUENCE [LARGE SCALE GENOMIC DNA]</scope>
    <source>
        <strain evidence="2">JCM 17656</strain>
    </source>
</reference>
<evidence type="ECO:0000313" key="1">
    <source>
        <dbReference type="EMBL" id="GAA3527497.1"/>
    </source>
</evidence>
<sequence>MQWSGGITSWATAKRVIERHGTANVVLLFADTLSEHPDLYRFNREASAEIGLPITRVCDGRTPIQANRDAKFLGSSRLAPCSKLLKQIPCRNWLGEHCDPAHTMLYVGIDAWEAHRVDGIRAGWSPWRVEFPLIDPPLVPKDGWVIKARELGIEEPEMYRLGYPHNNCYGGCVRGGVAYWAHTLKTFPEVYAEHERAESEFRTDGGNSATYLTETRRGVKRPLPLVELRHRVESADADQPGLFDPYDWGGCGCFTDTSSERAA</sequence>
<dbReference type="EMBL" id="BAABCE010000001">
    <property type="protein sequence ID" value="GAA3527497.1"/>
    <property type="molecule type" value="Genomic_DNA"/>
</dbReference>
<gene>
    <name evidence="1" type="ORF">GCM10022295_06930</name>
</gene>
<organism evidence="1 2">
    <name type="scientific">Streptomyces osmaniensis</name>
    <dbReference type="NCBI Taxonomy" id="593134"/>
    <lineage>
        <taxon>Bacteria</taxon>
        <taxon>Bacillati</taxon>
        <taxon>Actinomycetota</taxon>
        <taxon>Actinomycetes</taxon>
        <taxon>Kitasatosporales</taxon>
        <taxon>Streptomycetaceae</taxon>
        <taxon>Streptomyces</taxon>
    </lineage>
</organism>
<name>A0ABP6V767_9ACTN</name>
<dbReference type="Proteomes" id="UP001500707">
    <property type="component" value="Unassembled WGS sequence"/>
</dbReference>
<evidence type="ECO:0000313" key="2">
    <source>
        <dbReference type="Proteomes" id="UP001500707"/>
    </source>
</evidence>
<proteinExistence type="predicted"/>
<dbReference type="SUPFAM" id="SSF52402">
    <property type="entry name" value="Adenine nucleotide alpha hydrolases-like"/>
    <property type="match status" value="1"/>
</dbReference>